<evidence type="ECO:0000256" key="2">
    <source>
        <dbReference type="ARBA" id="ARBA00008832"/>
    </source>
</evidence>
<dbReference type="EC" id="2.7.11.24" evidence="3"/>
<dbReference type="GO" id="GO:0004707">
    <property type="term" value="F:MAP kinase activity"/>
    <property type="evidence" value="ECO:0007669"/>
    <property type="project" value="UniProtKB-EC"/>
</dbReference>
<proteinExistence type="inferred from homology"/>
<dbReference type="AlphaFoldDB" id="A0A4W3JCI5"/>
<keyword evidence="4" id="KW-0723">Serine/threonine-protein kinase</keyword>
<dbReference type="InterPro" id="IPR017441">
    <property type="entry name" value="Protein_kinase_ATP_BS"/>
</dbReference>
<evidence type="ECO:0000313" key="14">
    <source>
        <dbReference type="Proteomes" id="UP000314986"/>
    </source>
</evidence>
<evidence type="ECO:0000256" key="9">
    <source>
        <dbReference type="ARBA" id="ARBA00022840"/>
    </source>
</evidence>
<dbReference type="InterPro" id="IPR050117">
    <property type="entry name" value="MAPK"/>
</dbReference>
<dbReference type="PROSITE" id="PS00107">
    <property type="entry name" value="PROTEIN_KINASE_ATP"/>
    <property type="match status" value="1"/>
</dbReference>
<keyword evidence="8" id="KW-0418">Kinase</keyword>
<dbReference type="PROSITE" id="PS01351">
    <property type="entry name" value="MAPK"/>
    <property type="match status" value="1"/>
</dbReference>
<dbReference type="PROSITE" id="PS50011">
    <property type="entry name" value="PROTEIN_KINASE_DOM"/>
    <property type="match status" value="1"/>
</dbReference>
<reference evidence="14" key="1">
    <citation type="journal article" date="2006" name="Science">
        <title>Ancient noncoding elements conserved in the human genome.</title>
        <authorList>
            <person name="Venkatesh B."/>
            <person name="Kirkness E.F."/>
            <person name="Loh Y.H."/>
            <person name="Halpern A.L."/>
            <person name="Lee A.P."/>
            <person name="Johnson J."/>
            <person name="Dandona N."/>
            <person name="Viswanathan L.D."/>
            <person name="Tay A."/>
            <person name="Venter J.C."/>
            <person name="Strausberg R.L."/>
            <person name="Brenner S."/>
        </authorList>
    </citation>
    <scope>NUCLEOTIDE SEQUENCE [LARGE SCALE GENOMIC DNA]</scope>
</reference>
<dbReference type="Proteomes" id="UP000314986">
    <property type="component" value="Unassembled WGS sequence"/>
</dbReference>
<evidence type="ECO:0000256" key="4">
    <source>
        <dbReference type="ARBA" id="ARBA00022527"/>
    </source>
</evidence>
<protein>
    <recommendedName>
        <fullName evidence="3">mitogen-activated protein kinase</fullName>
        <ecNumber evidence="3">2.7.11.24</ecNumber>
    </recommendedName>
</protein>
<keyword evidence="7 11" id="KW-0547">Nucleotide-binding</keyword>
<comment type="similarity">
    <text evidence="2">Belongs to the protein kinase superfamily. CMGC Ser/Thr protein kinase family. MAP kinase subfamily.</text>
</comment>
<dbReference type="InterPro" id="IPR008352">
    <property type="entry name" value="MAPK_HOG-like"/>
</dbReference>
<reference evidence="14" key="2">
    <citation type="journal article" date="2007" name="PLoS Biol.">
        <title>Survey sequencing and comparative analysis of the elephant shark (Callorhinchus milii) genome.</title>
        <authorList>
            <person name="Venkatesh B."/>
            <person name="Kirkness E.F."/>
            <person name="Loh Y.H."/>
            <person name="Halpern A.L."/>
            <person name="Lee A.P."/>
            <person name="Johnson J."/>
            <person name="Dandona N."/>
            <person name="Viswanathan L.D."/>
            <person name="Tay A."/>
            <person name="Venter J.C."/>
            <person name="Strausberg R.L."/>
            <person name="Brenner S."/>
        </authorList>
    </citation>
    <scope>NUCLEOTIDE SEQUENCE [LARGE SCALE GENOMIC DNA]</scope>
</reference>
<evidence type="ECO:0000256" key="7">
    <source>
        <dbReference type="ARBA" id="ARBA00022741"/>
    </source>
</evidence>
<evidence type="ECO:0000256" key="8">
    <source>
        <dbReference type="ARBA" id="ARBA00022777"/>
    </source>
</evidence>
<dbReference type="FunFam" id="1.10.510.10:FF:000063">
    <property type="entry name" value="Mitogen-activated protein kinase 14"/>
    <property type="match status" value="1"/>
</dbReference>
<name>A0A4W3JCI5_CALMI</name>
<dbReference type="InterPro" id="IPR003527">
    <property type="entry name" value="MAP_kinase_CS"/>
</dbReference>
<evidence type="ECO:0000256" key="11">
    <source>
        <dbReference type="PROSITE-ProRule" id="PRU10141"/>
    </source>
</evidence>
<keyword evidence="14" id="KW-1185">Reference proteome</keyword>
<dbReference type="FunFam" id="3.30.200.20:FF:000769">
    <property type="entry name" value="Mitogen-activated protein kinase 14"/>
    <property type="match status" value="1"/>
</dbReference>
<feature type="domain" description="Protein kinase" evidence="12">
    <location>
        <begin position="23"/>
        <end position="301"/>
    </location>
</feature>
<evidence type="ECO:0000256" key="5">
    <source>
        <dbReference type="ARBA" id="ARBA00022553"/>
    </source>
</evidence>
<keyword evidence="5" id="KW-0597">Phosphoprotein</keyword>
<dbReference type="InterPro" id="IPR000719">
    <property type="entry name" value="Prot_kinase_dom"/>
</dbReference>
<keyword evidence="10" id="KW-0346">Stress response</keyword>
<evidence type="ECO:0000256" key="1">
    <source>
        <dbReference type="ARBA" id="ARBA00001946"/>
    </source>
</evidence>
<keyword evidence="9 11" id="KW-0067">ATP-binding</keyword>
<dbReference type="GeneTree" id="ENSGT00940000160790"/>
<sequence>MSVRTGFYRQELNKTLWEVPDRYQNLTPVGSGAYGSVCSAYDTRTRQKVAIKKLSRPFQSLIHGRRTYRELRLLKHMKHENVIGLLDVFTPATSLENFHEVYLVTNLMGADLNNIVKCQKLTDDHVQFLAYQLLRGLKYIHSAGIIHRDLKPSNLAVNEDCELRILDFGLARQTDDEMTGYVATRWYRAPEIMLNWMHYNQTVDIWSVGCIMAELLKGKALFPGTDYIDQLKRIMEVVGTPCSELLKKISSEHVSFCVFLFKVTLKTVFKNSLAIDLLEKMLILDTDKRITATDALAHPYFAQYHDPDDEPEAEPYDESVENKEQTIEEHLKELHHVYCKV</sequence>
<dbReference type="PRINTS" id="PR01773">
    <property type="entry name" value="P38MAPKINASE"/>
</dbReference>
<evidence type="ECO:0000256" key="3">
    <source>
        <dbReference type="ARBA" id="ARBA00012411"/>
    </source>
</evidence>
<reference evidence="13" key="5">
    <citation type="submission" date="2025-09" db="UniProtKB">
        <authorList>
            <consortium name="Ensembl"/>
        </authorList>
    </citation>
    <scope>IDENTIFICATION</scope>
</reference>
<dbReference type="Ensembl" id="ENSCMIT00000037787.1">
    <property type="protein sequence ID" value="ENSCMIP00000037246.1"/>
    <property type="gene ID" value="ENSCMIG00000015648.1"/>
</dbReference>
<organism evidence="13 14">
    <name type="scientific">Callorhinchus milii</name>
    <name type="common">Ghost shark</name>
    <dbReference type="NCBI Taxonomy" id="7868"/>
    <lineage>
        <taxon>Eukaryota</taxon>
        <taxon>Metazoa</taxon>
        <taxon>Chordata</taxon>
        <taxon>Craniata</taxon>
        <taxon>Vertebrata</taxon>
        <taxon>Chondrichthyes</taxon>
        <taxon>Holocephali</taxon>
        <taxon>Chimaeriformes</taxon>
        <taxon>Callorhinchidae</taxon>
        <taxon>Callorhinchus</taxon>
    </lineage>
</organism>
<comment type="cofactor">
    <cofactor evidence="1">
        <name>Mg(2+)</name>
        <dbReference type="ChEBI" id="CHEBI:18420"/>
    </cofactor>
</comment>
<reference evidence="13" key="4">
    <citation type="submission" date="2025-08" db="UniProtKB">
        <authorList>
            <consortium name="Ensembl"/>
        </authorList>
    </citation>
    <scope>IDENTIFICATION</scope>
</reference>
<gene>
    <name evidence="13" type="primary">LOC103177012</name>
</gene>
<dbReference type="PANTHER" id="PTHR24055">
    <property type="entry name" value="MITOGEN-ACTIVATED PROTEIN KINASE"/>
    <property type="match status" value="1"/>
</dbReference>
<dbReference type="SMART" id="SM00220">
    <property type="entry name" value="S_TKc"/>
    <property type="match status" value="1"/>
</dbReference>
<evidence type="ECO:0000256" key="10">
    <source>
        <dbReference type="ARBA" id="ARBA00023016"/>
    </source>
</evidence>
<feature type="binding site" evidence="11">
    <location>
        <position position="53"/>
    </location>
    <ligand>
        <name>ATP</name>
        <dbReference type="ChEBI" id="CHEBI:30616"/>
    </ligand>
</feature>
<dbReference type="Pfam" id="PF00069">
    <property type="entry name" value="Pkinase"/>
    <property type="match status" value="1"/>
</dbReference>
<dbReference type="Gene3D" id="3.30.200.20">
    <property type="entry name" value="Phosphorylase Kinase, domain 1"/>
    <property type="match status" value="1"/>
</dbReference>
<evidence type="ECO:0000256" key="6">
    <source>
        <dbReference type="ARBA" id="ARBA00022679"/>
    </source>
</evidence>
<dbReference type="SUPFAM" id="SSF56112">
    <property type="entry name" value="Protein kinase-like (PK-like)"/>
    <property type="match status" value="1"/>
</dbReference>
<dbReference type="GO" id="GO:0005524">
    <property type="term" value="F:ATP binding"/>
    <property type="evidence" value="ECO:0007669"/>
    <property type="project" value="UniProtKB-UniRule"/>
</dbReference>
<dbReference type="InterPro" id="IPR011009">
    <property type="entry name" value="Kinase-like_dom_sf"/>
</dbReference>
<dbReference type="Gene3D" id="1.10.510.10">
    <property type="entry name" value="Transferase(Phosphotransferase) domain 1"/>
    <property type="match status" value="1"/>
</dbReference>
<reference evidence="14" key="3">
    <citation type="journal article" date="2014" name="Nature">
        <title>Elephant shark genome provides unique insights into gnathostome evolution.</title>
        <authorList>
            <consortium name="International Elephant Shark Genome Sequencing Consortium"/>
            <person name="Venkatesh B."/>
            <person name="Lee A.P."/>
            <person name="Ravi V."/>
            <person name="Maurya A.K."/>
            <person name="Lian M.M."/>
            <person name="Swann J.B."/>
            <person name="Ohta Y."/>
            <person name="Flajnik M.F."/>
            <person name="Sutoh Y."/>
            <person name="Kasahara M."/>
            <person name="Hoon S."/>
            <person name="Gangu V."/>
            <person name="Roy S.W."/>
            <person name="Irimia M."/>
            <person name="Korzh V."/>
            <person name="Kondrychyn I."/>
            <person name="Lim Z.W."/>
            <person name="Tay B.H."/>
            <person name="Tohari S."/>
            <person name="Kong K.W."/>
            <person name="Ho S."/>
            <person name="Lorente-Galdos B."/>
            <person name="Quilez J."/>
            <person name="Marques-Bonet T."/>
            <person name="Raney B.J."/>
            <person name="Ingham P.W."/>
            <person name="Tay A."/>
            <person name="Hillier L.W."/>
            <person name="Minx P."/>
            <person name="Boehm T."/>
            <person name="Wilson R.K."/>
            <person name="Brenner S."/>
            <person name="Warren W.C."/>
        </authorList>
    </citation>
    <scope>NUCLEOTIDE SEQUENCE [LARGE SCALE GENOMIC DNA]</scope>
</reference>
<accession>A0A4W3JCI5</accession>
<evidence type="ECO:0000259" key="12">
    <source>
        <dbReference type="PROSITE" id="PS50011"/>
    </source>
</evidence>
<keyword evidence="6" id="KW-0808">Transferase</keyword>
<evidence type="ECO:0000313" key="13">
    <source>
        <dbReference type="Ensembl" id="ENSCMIP00000037246.1"/>
    </source>
</evidence>